<feature type="region of interest" description="Disordered" evidence="2">
    <location>
        <begin position="1"/>
        <end position="109"/>
    </location>
</feature>
<dbReference type="Proteomes" id="UP000823749">
    <property type="component" value="Chromosome 9"/>
</dbReference>
<dbReference type="InterPro" id="IPR036397">
    <property type="entry name" value="RNaseH_sf"/>
</dbReference>
<dbReference type="CDD" id="cd09279">
    <property type="entry name" value="RNase_HI_like"/>
    <property type="match status" value="1"/>
</dbReference>
<dbReference type="InterPro" id="IPR012337">
    <property type="entry name" value="RNaseH-like_sf"/>
</dbReference>
<dbReference type="InterPro" id="IPR002156">
    <property type="entry name" value="RNaseH_domain"/>
</dbReference>
<feature type="compositionally biased region" description="Basic residues" evidence="2">
    <location>
        <begin position="573"/>
        <end position="601"/>
    </location>
</feature>
<accession>A0AAV6IT98</accession>
<feature type="compositionally biased region" description="Low complexity" evidence="2">
    <location>
        <begin position="85"/>
        <end position="103"/>
    </location>
</feature>
<feature type="compositionally biased region" description="Low complexity" evidence="2">
    <location>
        <begin position="563"/>
        <end position="572"/>
    </location>
</feature>
<reference evidence="4" key="1">
    <citation type="submission" date="2020-08" db="EMBL/GenBank/DDBJ databases">
        <title>Plant Genome Project.</title>
        <authorList>
            <person name="Zhang R.-G."/>
        </authorList>
    </citation>
    <scope>NUCLEOTIDE SEQUENCE</scope>
    <source>
        <strain evidence="4">WSP0</strain>
        <tissue evidence="4">Leaf</tissue>
    </source>
</reference>
<feature type="region of interest" description="Disordered" evidence="2">
    <location>
        <begin position="554"/>
        <end position="606"/>
    </location>
</feature>
<dbReference type="GO" id="GO:0003676">
    <property type="term" value="F:nucleic acid binding"/>
    <property type="evidence" value="ECO:0007669"/>
    <property type="project" value="InterPro"/>
</dbReference>
<evidence type="ECO:0000256" key="2">
    <source>
        <dbReference type="SAM" id="MobiDB-lite"/>
    </source>
</evidence>
<sequence length="1790" mass="202643">MGAIEKALGSYNDDLEYPTESSESELNSSDGERGSVSTTTEEQFAKLVEQAKRTATSMPMPGTVTRSMAKQEQPKGLTVSEGDDSVSVYSSSPASSKSSSSMSKKPRSVTKAVSVMVTEVGDEESSNPRLLEEKVASLQEQLAKRDQEMSHLMEQIKSLQAQVTGDKQKKSAFEEESFEVPKTKFTGGNGHFFVDPMSSNVNPMLMAMIDDMVKKQVKKAKEKDDEGFRMITKPYPAWVDTVPFPHGFSQPDFKMFGGTGDPRQHIAHFLSRCGPIAQNKALCLQLFVQSLEGSAFSLYSNLPEGSIQSWDFMVKEFLRQFCNTQRRVGVPELIETKQRDNEPVTDFIARWRALTFACPQKFTQLELIRMCLNNFRHELSTALMAQTFEGFNDLCTKAHDMELHLGKRRRPRVVDRLETSVAAIVETKKRVPVVVGAQRPKETKKATMKERLEKKYSFTDDLVEDMFEDLLEQKLITLPDVKRPHEEGKKNDPKYCPYHRLISHPLRDCFVLKDKIQELFDSRVIEIQSSEKVTANPITADDDGEGEWFVYQSKGMKKRRSSSSRAKAPFVSKKVRKPKTSKKVKRTKVSKSARNKKKSQKKAKEVKLVPDEPLKQSPRITITLEEFLPEKLQSPELKAYFKKKRDEAVTQVPCLNIIVISDDEEEEESSASSPIHIPDSPIVISDDEEEGSNASCPIHISDFPTSRNLAVGEFMVTPKARVTPEKAMASPKYSHVPPMSYINTPEYVVSPSQRNMGYGSDTELVRNSRKRLRFEDEKFSLKCQSDDEMWKHSTQSPHILESFVDSDFSPRYPSPARTYDGESVSSDHFDFSCNVISVDMNFQDADIQIRSCPEDDEKARVFARREGTNQVKVIVALKEEKSRIPQNYAIGREHILNHPYPEWVEMVLFPRGYSIPQFPLYNGVGCPRRHLVHFLALCGNSIRSQALLLRQFVLSLGGWSADWYFSLPPNSIPDWDTMAERFYRRFYTPWPMELEMWEPLQDESAPFQTYELLEGTADQKLESALDQRDMGSMRPRDLLPLWVQQTPFPVGYELPNFSIYEGYGDPEKHIKLFLRQCGETAQNQALCLRQFPLSLDGIAFDWYCSLSGFTVPSWEVMKSAFIQSQYFYRWDSRYLRNAEERHPQGGEVITDDENSSVGSVNMVQINDEPKEGDGKEVVHVCKTYLTYKRQPRNQSSQNLQVPVTQDEVPKEEEQVKYDVLAHLKKIPALLSIYDALMMSPELRKSLVYALSNPDDFCKEIQEKGQKSTTTCLSTVVFGDEDMYAETLDHNRPLFITGLVLNTKISRVLVDAYYADARFYTKTSQNRVKGSTETNTKSVKAQTKKAFRYVPKSQRKLGASALAPIDPTLELKDAFVLPLQKAECTYVEDYRKFVVPAKAKGMKPIVFHALGDMEKKVQDDNLKTVEISSPIRPSYAANITKMLVKAGLDPEKVSTQIVAPFDSVLTHAQAKSLQQGSPIVVTREGLGYQAAEEKISVMQVEVQKAWEMYFDGATRSPNGQKQENLKNNKSGIGVVFVTPNNAIIPHSFALTEGCSNNEAEYEAVIAGLELALQIPIEELLVYGDSELVIKQLRGEYIVKKASLAPYHEKASQLLSQFRKVNIFHVKRRINAQADSLASLAASLSLPDRETIIVTVGERRVLQPLTEISEVLPVFVATTKEGQVYETLNNVWRHRVKLEENACCKRKSYNSGSSSHGNMDGNMNVLVTCLRKAFGVAHYSDVEDQKQINPSIGNEEKHKRDFKLALRSSNLNYAFRLSVFEAQQVVEAPGEA</sequence>
<dbReference type="PROSITE" id="PS50879">
    <property type="entry name" value="RNASE_H_1"/>
    <property type="match status" value="1"/>
</dbReference>
<dbReference type="PANTHER" id="PTHR33437:SF2">
    <property type="entry name" value="OS06G0361200 PROTEIN"/>
    <property type="match status" value="1"/>
</dbReference>
<name>A0AAV6IT98_9ERIC</name>
<dbReference type="InterPro" id="IPR005162">
    <property type="entry name" value="Retrotrans_gag_dom"/>
</dbReference>
<comment type="caution">
    <text evidence="4">The sequence shown here is derived from an EMBL/GenBank/DDBJ whole genome shotgun (WGS) entry which is preliminary data.</text>
</comment>
<dbReference type="Gene3D" id="3.30.420.10">
    <property type="entry name" value="Ribonuclease H-like superfamily/Ribonuclease H"/>
    <property type="match status" value="1"/>
</dbReference>
<evidence type="ECO:0000313" key="5">
    <source>
        <dbReference type="Proteomes" id="UP000823749"/>
    </source>
</evidence>
<organism evidence="4 5">
    <name type="scientific">Rhododendron griersonianum</name>
    <dbReference type="NCBI Taxonomy" id="479676"/>
    <lineage>
        <taxon>Eukaryota</taxon>
        <taxon>Viridiplantae</taxon>
        <taxon>Streptophyta</taxon>
        <taxon>Embryophyta</taxon>
        <taxon>Tracheophyta</taxon>
        <taxon>Spermatophyta</taxon>
        <taxon>Magnoliopsida</taxon>
        <taxon>eudicotyledons</taxon>
        <taxon>Gunneridae</taxon>
        <taxon>Pentapetalae</taxon>
        <taxon>asterids</taxon>
        <taxon>Ericales</taxon>
        <taxon>Ericaceae</taxon>
        <taxon>Ericoideae</taxon>
        <taxon>Rhodoreae</taxon>
        <taxon>Rhododendron</taxon>
    </lineage>
</organism>
<evidence type="ECO:0000313" key="4">
    <source>
        <dbReference type="EMBL" id="KAG5532017.1"/>
    </source>
</evidence>
<protein>
    <recommendedName>
        <fullName evidence="3">RNase H type-1 domain-containing protein</fullName>
    </recommendedName>
</protein>
<gene>
    <name evidence="4" type="ORF">RHGRI_026591</name>
</gene>
<feature type="coiled-coil region" evidence="1">
    <location>
        <begin position="135"/>
        <end position="176"/>
    </location>
</feature>
<keyword evidence="5" id="KW-1185">Reference proteome</keyword>
<feature type="domain" description="RNase H type-1" evidence="3">
    <location>
        <begin position="1501"/>
        <end position="1645"/>
    </location>
</feature>
<dbReference type="Pfam" id="PF03732">
    <property type="entry name" value="Retrotrans_gag"/>
    <property type="match status" value="1"/>
</dbReference>
<dbReference type="Pfam" id="PF13456">
    <property type="entry name" value="RVT_3"/>
    <property type="match status" value="1"/>
</dbReference>
<proteinExistence type="predicted"/>
<evidence type="ECO:0000256" key="1">
    <source>
        <dbReference type="SAM" id="Coils"/>
    </source>
</evidence>
<feature type="compositionally biased region" description="Polar residues" evidence="2">
    <location>
        <begin position="19"/>
        <end position="42"/>
    </location>
</feature>
<dbReference type="SUPFAM" id="SSF53098">
    <property type="entry name" value="Ribonuclease H-like"/>
    <property type="match status" value="1"/>
</dbReference>
<evidence type="ECO:0000259" key="3">
    <source>
        <dbReference type="PROSITE" id="PS50879"/>
    </source>
</evidence>
<dbReference type="GO" id="GO:0004523">
    <property type="term" value="F:RNA-DNA hybrid ribonuclease activity"/>
    <property type="evidence" value="ECO:0007669"/>
    <property type="project" value="InterPro"/>
</dbReference>
<dbReference type="EMBL" id="JACTNZ010000009">
    <property type="protein sequence ID" value="KAG5532017.1"/>
    <property type="molecule type" value="Genomic_DNA"/>
</dbReference>
<keyword evidence="1" id="KW-0175">Coiled coil</keyword>
<dbReference type="PANTHER" id="PTHR33437">
    <property type="entry name" value="OS06G0361200 PROTEIN"/>
    <property type="match status" value="1"/>
</dbReference>